<reference evidence="3" key="1">
    <citation type="submission" date="2007-07" db="EMBL/GenBank/DDBJ databases">
        <title>PCAP assembly of the Caenorhabditis remanei genome.</title>
        <authorList>
            <consortium name="The Caenorhabditis remanei Sequencing Consortium"/>
            <person name="Wilson R.K."/>
        </authorList>
    </citation>
    <scope>NUCLEOTIDE SEQUENCE [LARGE SCALE GENOMIC DNA]</scope>
    <source>
        <strain evidence="3">PB4641</strain>
    </source>
</reference>
<feature type="region of interest" description="Disordered" evidence="1">
    <location>
        <begin position="48"/>
        <end position="157"/>
    </location>
</feature>
<dbReference type="OMA" id="CHADQST"/>
<protein>
    <submittedName>
        <fullName evidence="3">Uncharacterized protein</fullName>
    </submittedName>
</protein>
<feature type="compositionally biased region" description="Pro residues" evidence="1">
    <location>
        <begin position="106"/>
        <end position="118"/>
    </location>
</feature>
<evidence type="ECO:0000313" key="3">
    <source>
        <dbReference type="EMBL" id="EFO86498.1"/>
    </source>
</evidence>
<evidence type="ECO:0000313" key="4">
    <source>
        <dbReference type="Proteomes" id="UP000008281"/>
    </source>
</evidence>
<dbReference type="HOGENOM" id="CLU_1397536_0_0_1"/>
<dbReference type="EMBL" id="DS268528">
    <property type="protein sequence ID" value="EFO86498.1"/>
    <property type="molecule type" value="Genomic_DNA"/>
</dbReference>
<feature type="chain" id="PRO_5015090064" evidence="2">
    <location>
        <begin position="21"/>
        <end position="197"/>
    </location>
</feature>
<feature type="signal peptide" evidence="2">
    <location>
        <begin position="1"/>
        <end position="20"/>
    </location>
</feature>
<name>E3N4W2_CAERE</name>
<accession>E3N4W2</accession>
<evidence type="ECO:0000256" key="2">
    <source>
        <dbReference type="SAM" id="SignalP"/>
    </source>
</evidence>
<keyword evidence="2" id="KW-0732">Signal</keyword>
<gene>
    <name evidence="3" type="ORF">CRE_02587</name>
</gene>
<feature type="compositionally biased region" description="Low complexity" evidence="1">
    <location>
        <begin position="135"/>
        <end position="155"/>
    </location>
</feature>
<dbReference type="eggNOG" id="ENOG502TJ4U">
    <property type="taxonomic scope" value="Eukaryota"/>
</dbReference>
<dbReference type="AlphaFoldDB" id="E3N4W2"/>
<proteinExistence type="predicted"/>
<feature type="compositionally biased region" description="Polar residues" evidence="1">
    <location>
        <begin position="119"/>
        <end position="128"/>
    </location>
</feature>
<evidence type="ECO:0000256" key="1">
    <source>
        <dbReference type="SAM" id="MobiDB-lite"/>
    </source>
</evidence>
<feature type="compositionally biased region" description="Polar residues" evidence="1">
    <location>
        <begin position="68"/>
        <end position="85"/>
    </location>
</feature>
<dbReference type="FunCoup" id="E3N4W2">
    <property type="interactions" value="544"/>
</dbReference>
<organism evidence="4">
    <name type="scientific">Caenorhabditis remanei</name>
    <name type="common">Caenorhabditis vulgaris</name>
    <dbReference type="NCBI Taxonomy" id="31234"/>
    <lineage>
        <taxon>Eukaryota</taxon>
        <taxon>Metazoa</taxon>
        <taxon>Ecdysozoa</taxon>
        <taxon>Nematoda</taxon>
        <taxon>Chromadorea</taxon>
        <taxon>Rhabditida</taxon>
        <taxon>Rhabditina</taxon>
        <taxon>Rhabditomorpha</taxon>
        <taxon>Rhabditoidea</taxon>
        <taxon>Rhabditidae</taxon>
        <taxon>Peloderinae</taxon>
        <taxon>Caenorhabditis</taxon>
    </lineage>
</organism>
<dbReference type="Proteomes" id="UP000008281">
    <property type="component" value="Unassembled WGS sequence"/>
</dbReference>
<sequence>MYQKLFYSLVVFLSISVCYGGNPTADPNCAINAVDASLLDSLTLGAGGEFEFPDPPPPYLRTKRPTTPHHTSPGLSSPANPSATIVTDAPPTSDPTVVPGDSTFPPASPGTGQPPEPSTPGNNQNDPSTIPPGHTNSGSDSSSSTASPVTSTSSSCNGPLCSIQQSLEQLVAQILAYLQELLGNLLAAFGINLNNIG</sequence>
<keyword evidence="4" id="KW-1185">Reference proteome</keyword>
<dbReference type="OrthoDB" id="5877561at2759"/>